<sequence length="1282" mass="133776">MQFAPAWLKKPSGTTSGGPPSSGGQSANSTLAFSQAVASAPTIANLQHSSGMEDFPSTGTKQTGASNPLGQSYSQIASPRNEYPNYPNPGFSSGTASASVQLSSAIDGSASSGDDKARPFRYSREALLALFDEEKVRERPLELMEWAMHPNNNSGHAGAEEGGIASIILSDKAGIPMGLVEWTSEEKKLFANPVRRQPAHPDRMDPNLSSTLSSRRNGHLAGTGETRSPGGRGFGRGEGGAFGGGSGGGRYTPSGAAGAPDYISAGAEDRRAPGAGERLPWTPGGGKLRDPIPATATDAGFGAGRGERTGLTGERRSLRGTTRRGEVPEAGVEASPRLSAAIGGQGSWRPNIRATPAAGSFEGVLGFSGTSANKAQVDAAAEANAAPSAANGWRERTDGSNNGIFPSAGGGPTSTWGKGRWRAAALEREATDRDAPEKSQRPALAALIKEDAAENPQHSESMVVIPPGTPVEQRDQQAGFEDSPAQIGTGQSASSPAAPSGGVDPRSVKWFYTDPSGQQQGPFEATNMQTWYAANYFIDTLPLRREHETSYRTLAVLKEETASAAEPFLTPAVPRFPPNLPIPASLQSQSEHSGQQGLNAGMSDMMTSLSQTASPHLTSGQQTPHRNESLFAGASPAFGQANINRSTDPFSGTASFHSSPVVQHGVPVRGAWDNAVASPAISRPAFGANYQQEIPQNQHQQQYGAFPPQPQYGQPRSIFESPQVQSPFAQVPAPVQSPWSAQPAGHMPHIMPAHNYASSPFQQPMQSPYQQFAGPVPSMMPWQGTPTPQSAVVQPHQQQMHQSTFASAQVPAPEDSSVTGHEQPSIAESVLSPVQSHVMPHQQASDDVVGSQASVLPAPTSQVVSSTQEATAAVQGAETKPEVFAPVSIASPVQVAAVKETKTKTKAKKSARTASVPEKQADLEATPERDVQAVQSDAAIDSPAAAASPSVAPWANKEDEKVKVQTGPSLRDIQEAEAKAAETRKHEAKAKATASKVATNTTAVEPETTQTVSWGLPSRTGGAAAPAMSVPPPSSSPAPVWGSSDAAPKKTLKQIQEEEQKRARAAAQVKAAASPAAVAQQGKRGYADLAAVQAPQPVSTRFIENAQRLTLIDHSILQTSGGVWSTVGASGKATAPATAAKSKPASTPSMTVTPVKPASSISKAAKSSTNLDDVAPSVDFIRWCKEALKGLKVNKPGAAGRADLLEIISDSVYANSSTLDGRRFAQEFYTKRKADAQNRLANGSQAPSKINSLADIVKTQPKAASSDFGGFKVVKAKGKGRK</sequence>
<evidence type="ECO:0000313" key="1">
    <source>
        <dbReference type="EMBL" id="KAJ9126590.1"/>
    </source>
</evidence>
<evidence type="ECO:0000313" key="2">
    <source>
        <dbReference type="Proteomes" id="UP001234202"/>
    </source>
</evidence>
<name>A0ACC2XSH7_9TREE</name>
<organism evidence="1 2">
    <name type="scientific">Naganishia onofrii</name>
    <dbReference type="NCBI Taxonomy" id="1851511"/>
    <lineage>
        <taxon>Eukaryota</taxon>
        <taxon>Fungi</taxon>
        <taxon>Dikarya</taxon>
        <taxon>Basidiomycota</taxon>
        <taxon>Agaricomycotina</taxon>
        <taxon>Tremellomycetes</taxon>
        <taxon>Filobasidiales</taxon>
        <taxon>Filobasidiaceae</taxon>
        <taxon>Naganishia</taxon>
    </lineage>
</organism>
<dbReference type="EMBL" id="JASBWV010000004">
    <property type="protein sequence ID" value="KAJ9126590.1"/>
    <property type="molecule type" value="Genomic_DNA"/>
</dbReference>
<proteinExistence type="predicted"/>
<comment type="caution">
    <text evidence="1">The sequence shown here is derived from an EMBL/GenBank/DDBJ whole genome shotgun (WGS) entry which is preliminary data.</text>
</comment>
<protein>
    <submittedName>
        <fullName evidence="1">Uncharacterized protein</fullName>
    </submittedName>
</protein>
<keyword evidence="2" id="KW-1185">Reference proteome</keyword>
<accession>A0ACC2XSH7</accession>
<gene>
    <name evidence="1" type="ORF">QFC24_001619</name>
</gene>
<dbReference type="Proteomes" id="UP001234202">
    <property type="component" value="Unassembled WGS sequence"/>
</dbReference>
<reference evidence="1" key="1">
    <citation type="submission" date="2023-04" db="EMBL/GenBank/DDBJ databases">
        <title>Draft Genome sequencing of Naganishia species isolated from polar environments using Oxford Nanopore Technology.</title>
        <authorList>
            <person name="Leo P."/>
            <person name="Venkateswaran K."/>
        </authorList>
    </citation>
    <scope>NUCLEOTIDE SEQUENCE</scope>
    <source>
        <strain evidence="1">DBVPG 5303</strain>
    </source>
</reference>